<evidence type="ECO:0000256" key="3">
    <source>
        <dbReference type="SAM" id="Coils"/>
    </source>
</evidence>
<evidence type="ECO:0000313" key="6">
    <source>
        <dbReference type="Proteomes" id="UP000057158"/>
    </source>
</evidence>
<dbReference type="RefSeq" id="WP_053550542.1">
    <property type="nucleotide sequence ID" value="NZ_CP010802.1"/>
</dbReference>
<evidence type="ECO:0000256" key="2">
    <source>
        <dbReference type="ARBA" id="ARBA00022729"/>
    </source>
</evidence>
<evidence type="ECO:0000313" key="5">
    <source>
        <dbReference type="EMBL" id="ALC16442.1"/>
    </source>
</evidence>
<feature type="coiled-coil region" evidence="3">
    <location>
        <begin position="59"/>
        <end position="90"/>
    </location>
</feature>
<dbReference type="AlphaFoldDB" id="A0A0M4D977"/>
<dbReference type="SUPFAM" id="SSF111384">
    <property type="entry name" value="OmpH-like"/>
    <property type="match status" value="1"/>
</dbReference>
<dbReference type="InterPro" id="IPR005632">
    <property type="entry name" value="Chaperone_Skp"/>
</dbReference>
<proteinExistence type="inferred from homology"/>
<feature type="signal peptide" evidence="4">
    <location>
        <begin position="1"/>
        <end position="21"/>
    </location>
</feature>
<name>A0A0M4D977_9BACT</name>
<dbReference type="OrthoDB" id="5432254at2"/>
<dbReference type="STRING" id="1603606.DSOUD_1664"/>
<accession>A0A0M4D977</accession>
<reference evidence="5 6" key="1">
    <citation type="submission" date="2015-07" db="EMBL/GenBank/DDBJ databases">
        <title>Isolation and Genomic Characterization of a Novel Halophilic Metal-Reducing Deltaproteobacterium from the Deep Subsurface.</title>
        <authorList>
            <person name="Badalamenti J.P."/>
            <person name="Summers Z.M."/>
            <person name="Gralnick J.A."/>
            <person name="Bond D.R."/>
        </authorList>
    </citation>
    <scope>NUCLEOTIDE SEQUENCE [LARGE SCALE GENOMIC DNA]</scope>
    <source>
        <strain evidence="5 6">WTL</strain>
    </source>
</reference>
<dbReference type="KEGG" id="des:DSOUD_1664"/>
<dbReference type="EMBL" id="CP010802">
    <property type="protein sequence ID" value="ALC16442.1"/>
    <property type="molecule type" value="Genomic_DNA"/>
</dbReference>
<keyword evidence="3" id="KW-0175">Coiled coil</keyword>
<keyword evidence="6" id="KW-1185">Reference proteome</keyword>
<dbReference type="PANTHER" id="PTHR35089:SF1">
    <property type="entry name" value="CHAPERONE PROTEIN SKP"/>
    <property type="match status" value="1"/>
</dbReference>
<organism evidence="5 6">
    <name type="scientific">Desulfuromonas soudanensis</name>
    <dbReference type="NCBI Taxonomy" id="1603606"/>
    <lineage>
        <taxon>Bacteria</taxon>
        <taxon>Pseudomonadati</taxon>
        <taxon>Thermodesulfobacteriota</taxon>
        <taxon>Desulfuromonadia</taxon>
        <taxon>Desulfuromonadales</taxon>
        <taxon>Desulfuromonadaceae</taxon>
        <taxon>Desulfuromonas</taxon>
    </lineage>
</organism>
<evidence type="ECO:0000256" key="1">
    <source>
        <dbReference type="ARBA" id="ARBA00009091"/>
    </source>
</evidence>
<gene>
    <name evidence="5" type="ORF">DSOUD_1664</name>
</gene>
<dbReference type="Pfam" id="PF03938">
    <property type="entry name" value="OmpH"/>
    <property type="match status" value="1"/>
</dbReference>
<keyword evidence="2 4" id="KW-0732">Signal</keyword>
<protein>
    <submittedName>
        <fullName evidence="5">Periplasmic chaperone for outer membrane proteins Skp</fullName>
    </submittedName>
</protein>
<dbReference type="GO" id="GO:0051082">
    <property type="term" value="F:unfolded protein binding"/>
    <property type="evidence" value="ECO:0007669"/>
    <property type="project" value="InterPro"/>
</dbReference>
<comment type="similarity">
    <text evidence="1">Belongs to the Skp family.</text>
</comment>
<dbReference type="InterPro" id="IPR024930">
    <property type="entry name" value="Skp_dom_sf"/>
</dbReference>
<evidence type="ECO:0000256" key="4">
    <source>
        <dbReference type="SAM" id="SignalP"/>
    </source>
</evidence>
<dbReference type="Gene3D" id="3.30.910.20">
    <property type="entry name" value="Skp domain"/>
    <property type="match status" value="1"/>
</dbReference>
<dbReference type="PATRIC" id="fig|1603606.3.peg.1812"/>
<feature type="chain" id="PRO_5005792248" evidence="4">
    <location>
        <begin position="22"/>
        <end position="175"/>
    </location>
</feature>
<dbReference type="Proteomes" id="UP000057158">
    <property type="component" value="Chromosome"/>
</dbReference>
<dbReference type="SMART" id="SM00935">
    <property type="entry name" value="OmpH"/>
    <property type="match status" value="1"/>
</dbReference>
<dbReference type="PANTHER" id="PTHR35089">
    <property type="entry name" value="CHAPERONE PROTEIN SKP"/>
    <property type="match status" value="1"/>
</dbReference>
<dbReference type="GO" id="GO:0050821">
    <property type="term" value="P:protein stabilization"/>
    <property type="evidence" value="ECO:0007669"/>
    <property type="project" value="TreeGrafter"/>
</dbReference>
<dbReference type="GO" id="GO:0005829">
    <property type="term" value="C:cytosol"/>
    <property type="evidence" value="ECO:0007669"/>
    <property type="project" value="TreeGrafter"/>
</dbReference>
<sequence>MKRLIGLVLAILVCSALPAMSAELKIGYIDLQKALTLSEAGKSAKAKMGAEAQEYDAPLEARQKDLKKLKDELEKQSLVLSEEARAAKERDYQQKVKEWQRFTKDIQEELQQKEADYIRQILAELETIIKTMGKSEGYTLILEQAENFILYSDERIDLTEKVIKAYDAQYKKAGK</sequence>